<dbReference type="PROSITE" id="PS50102">
    <property type="entry name" value="RRM"/>
    <property type="match status" value="1"/>
</dbReference>
<evidence type="ECO:0000256" key="1">
    <source>
        <dbReference type="ARBA" id="ARBA00022884"/>
    </source>
</evidence>
<dbReference type="InterPro" id="IPR035979">
    <property type="entry name" value="RBD_domain_sf"/>
</dbReference>
<dbReference type="InterPro" id="IPR039171">
    <property type="entry name" value="Cwc2/Slt11"/>
</dbReference>
<organism evidence="5 6">
    <name type="scientific">Seiridium cardinale</name>
    <dbReference type="NCBI Taxonomy" id="138064"/>
    <lineage>
        <taxon>Eukaryota</taxon>
        <taxon>Fungi</taxon>
        <taxon>Dikarya</taxon>
        <taxon>Ascomycota</taxon>
        <taxon>Pezizomycotina</taxon>
        <taxon>Sordariomycetes</taxon>
        <taxon>Xylariomycetidae</taxon>
        <taxon>Amphisphaeriales</taxon>
        <taxon>Sporocadaceae</taxon>
        <taxon>Seiridium</taxon>
    </lineage>
</organism>
<evidence type="ECO:0000313" key="6">
    <source>
        <dbReference type="Proteomes" id="UP001465668"/>
    </source>
</evidence>
<dbReference type="PANTHER" id="PTHR14089:SF14">
    <property type="entry name" value="RRM DOMAIN-CONTAINING PROTEIN"/>
    <property type="match status" value="1"/>
</dbReference>
<dbReference type="PANTHER" id="PTHR14089">
    <property type="entry name" value="PRE-MRNA-SPLICING FACTOR RBM22"/>
    <property type="match status" value="1"/>
</dbReference>
<protein>
    <recommendedName>
        <fullName evidence="4">RRM domain-containing protein</fullName>
    </recommendedName>
</protein>
<dbReference type="InterPro" id="IPR012677">
    <property type="entry name" value="Nucleotide-bd_a/b_plait_sf"/>
</dbReference>
<name>A0ABR2XF42_9PEZI</name>
<evidence type="ECO:0000259" key="4">
    <source>
        <dbReference type="PROSITE" id="PS50102"/>
    </source>
</evidence>
<feature type="domain" description="RRM" evidence="4">
    <location>
        <begin position="214"/>
        <end position="287"/>
    </location>
</feature>
<accession>A0ABR2XF42</accession>
<feature type="compositionally biased region" description="Polar residues" evidence="3">
    <location>
        <begin position="89"/>
        <end position="100"/>
    </location>
</feature>
<feature type="compositionally biased region" description="Polar residues" evidence="3">
    <location>
        <begin position="433"/>
        <end position="446"/>
    </location>
</feature>
<dbReference type="InterPro" id="IPR000504">
    <property type="entry name" value="RRM_dom"/>
</dbReference>
<dbReference type="EMBL" id="JARVKM010000061">
    <property type="protein sequence ID" value="KAK9772440.1"/>
    <property type="molecule type" value="Genomic_DNA"/>
</dbReference>
<evidence type="ECO:0000256" key="2">
    <source>
        <dbReference type="PROSITE-ProRule" id="PRU00176"/>
    </source>
</evidence>
<sequence length="446" mass="50370">MASIADPVTIDRAYFETLVRRATFLTKALHQDNGDHTALSEALADQNLTVVSTLEYDNLILLAHQFATLRANLITGGIDEGTISLLSQDDPSLRNQQGADSSVAEPPTYSRYGYHGRAKLTTEKSKPIFNPEARFFPALGHRQPNYNGYSGRLDNKIHNNDNTPVEWAGANGDGFSAEYSLDGYTPETQHNDTFGQFGREALFDRPHYPRMCKRTIVLAGIPDSTTHEDITKVIRGGLLLEVYIRAAEHSALVSFLREEDAVRFYEHSRKNDLYINHKRVFIKWADRHFHLAGHVAGKIVQGATRNMVIRRCDPNHTEDSIRDDLEHIHNLIVVKVEFISGSCYIKTNSVHNAMFARTCMMSRAKYKGSKIDWDVDECEQPLQTAPKPLHPKPQREPPMKKPAVKIRNRFATLRLDDDDNDNDNESDDRFDTSTEFAVSTTVDVSA</sequence>
<gene>
    <name evidence="5" type="ORF">SCAR479_10813</name>
</gene>
<proteinExistence type="predicted"/>
<reference evidence="5 6" key="1">
    <citation type="submission" date="2024-02" db="EMBL/GenBank/DDBJ databases">
        <title>First draft genome assembly of two strains of Seiridium cardinale.</title>
        <authorList>
            <person name="Emiliani G."/>
            <person name="Scali E."/>
        </authorList>
    </citation>
    <scope>NUCLEOTIDE SEQUENCE [LARGE SCALE GENOMIC DNA]</scope>
    <source>
        <strain evidence="5 6">BM-138-000479</strain>
    </source>
</reference>
<dbReference type="Gene3D" id="3.30.70.330">
    <property type="match status" value="1"/>
</dbReference>
<keyword evidence="1 2" id="KW-0694">RNA-binding</keyword>
<dbReference type="Proteomes" id="UP001465668">
    <property type="component" value="Unassembled WGS sequence"/>
</dbReference>
<feature type="compositionally biased region" description="Acidic residues" evidence="3">
    <location>
        <begin position="416"/>
        <end position="426"/>
    </location>
</feature>
<evidence type="ECO:0000313" key="5">
    <source>
        <dbReference type="EMBL" id="KAK9772440.1"/>
    </source>
</evidence>
<keyword evidence="6" id="KW-1185">Reference proteome</keyword>
<dbReference type="SUPFAM" id="SSF54928">
    <property type="entry name" value="RNA-binding domain, RBD"/>
    <property type="match status" value="1"/>
</dbReference>
<feature type="region of interest" description="Disordered" evidence="3">
    <location>
        <begin position="89"/>
        <end position="113"/>
    </location>
</feature>
<evidence type="ECO:0000256" key="3">
    <source>
        <dbReference type="SAM" id="MobiDB-lite"/>
    </source>
</evidence>
<dbReference type="CDD" id="cd12261">
    <property type="entry name" value="RRM1_3_MRN1"/>
    <property type="match status" value="1"/>
</dbReference>
<feature type="region of interest" description="Disordered" evidence="3">
    <location>
        <begin position="382"/>
        <end position="446"/>
    </location>
</feature>
<comment type="caution">
    <text evidence="5">The sequence shown here is derived from an EMBL/GenBank/DDBJ whole genome shotgun (WGS) entry which is preliminary data.</text>
</comment>